<keyword evidence="2 5" id="KW-0808">Transferase</keyword>
<dbReference type="PANTHER" id="PTHR43591">
    <property type="entry name" value="METHYLTRANSFERASE"/>
    <property type="match status" value="1"/>
</dbReference>
<dbReference type="OrthoDB" id="9777638at2"/>
<evidence type="ECO:0000256" key="1">
    <source>
        <dbReference type="ARBA" id="ARBA00022603"/>
    </source>
</evidence>
<dbReference type="InterPro" id="IPR004033">
    <property type="entry name" value="UbiE/COQ5_MeTrFase"/>
</dbReference>
<dbReference type="RefSeq" id="WP_132687464.1">
    <property type="nucleotide sequence ID" value="NZ_SKBU01000003.1"/>
</dbReference>
<name>A0A4R1BRT5_9ACTN</name>
<dbReference type="GO" id="GO:0008168">
    <property type="term" value="F:methyltransferase activity"/>
    <property type="evidence" value="ECO:0007669"/>
    <property type="project" value="UniProtKB-KW"/>
</dbReference>
<dbReference type="PANTHER" id="PTHR43591:SF24">
    <property type="entry name" value="2-METHOXY-6-POLYPRENYL-1,4-BENZOQUINOL METHYLASE, MITOCHONDRIAL"/>
    <property type="match status" value="1"/>
</dbReference>
<dbReference type="InterPro" id="IPR025714">
    <property type="entry name" value="Methyltranfer_dom"/>
</dbReference>
<keyword evidence="6" id="KW-1185">Reference proteome</keyword>
<dbReference type="GO" id="GO:0032259">
    <property type="term" value="P:methylation"/>
    <property type="evidence" value="ECO:0007669"/>
    <property type="project" value="UniProtKB-KW"/>
</dbReference>
<dbReference type="CDD" id="cd02440">
    <property type="entry name" value="AdoMet_MTases"/>
    <property type="match status" value="1"/>
</dbReference>
<dbReference type="AlphaFoldDB" id="A0A4R1BRT5"/>
<feature type="domain" description="Methyltransferase" evidence="4">
    <location>
        <begin position="48"/>
        <end position="156"/>
    </location>
</feature>
<evidence type="ECO:0000259" key="4">
    <source>
        <dbReference type="Pfam" id="PF13847"/>
    </source>
</evidence>
<dbReference type="InterPro" id="IPR029063">
    <property type="entry name" value="SAM-dependent_MTases_sf"/>
</dbReference>
<gene>
    <name evidence="5" type="ORF">E0L93_01385</name>
</gene>
<sequence length="288" mass="31139">MSDPERVRQRQRTEWSAVAPGWQRFREKLGAPTGRITERMVELAGIRPGFRVLDLACGAGDPALTIAQIVGSGGYVLGLDLSQEMVRAARAEARRQNITNAGFRAIRSELEPGVPAGSFDAATCRLGLMFMPDPAAALRELHRALRPGARVAVSTWGRPERNPNFSIPLEIIGRHAGLPPQGPMTPGLFALPTPEHLEAVLRAAGFEEVEVEVLRTPAVRARDAETFWRGVSTVAAPIASILDSLTGEQRRRIREDALATLGEIFPDGPVELEGEAVLGAGRRRAPAL</sequence>
<protein>
    <submittedName>
        <fullName evidence="5">Methyltransferase domain-containing protein</fullName>
    </submittedName>
</protein>
<evidence type="ECO:0000256" key="3">
    <source>
        <dbReference type="ARBA" id="ARBA00022691"/>
    </source>
</evidence>
<organism evidence="5 6">
    <name type="scientific">Rubrobacter taiwanensis</name>
    <dbReference type="NCBI Taxonomy" id="185139"/>
    <lineage>
        <taxon>Bacteria</taxon>
        <taxon>Bacillati</taxon>
        <taxon>Actinomycetota</taxon>
        <taxon>Rubrobacteria</taxon>
        <taxon>Rubrobacterales</taxon>
        <taxon>Rubrobacteraceae</taxon>
        <taxon>Rubrobacter</taxon>
    </lineage>
</organism>
<dbReference type="EMBL" id="SKBU01000003">
    <property type="protein sequence ID" value="TCJ20503.1"/>
    <property type="molecule type" value="Genomic_DNA"/>
</dbReference>
<dbReference type="Gene3D" id="3.40.50.150">
    <property type="entry name" value="Vaccinia Virus protein VP39"/>
    <property type="match status" value="1"/>
</dbReference>
<keyword evidence="3" id="KW-0949">S-adenosyl-L-methionine</keyword>
<dbReference type="SUPFAM" id="SSF53335">
    <property type="entry name" value="S-adenosyl-L-methionine-dependent methyltransferases"/>
    <property type="match status" value="1"/>
</dbReference>
<accession>A0A4R1BRT5</accession>
<proteinExistence type="predicted"/>
<dbReference type="PROSITE" id="PS51608">
    <property type="entry name" value="SAM_MT_UBIE"/>
    <property type="match status" value="1"/>
</dbReference>
<evidence type="ECO:0000313" key="6">
    <source>
        <dbReference type="Proteomes" id="UP000295244"/>
    </source>
</evidence>
<dbReference type="Pfam" id="PF13847">
    <property type="entry name" value="Methyltransf_31"/>
    <property type="match status" value="1"/>
</dbReference>
<comment type="caution">
    <text evidence="5">The sequence shown here is derived from an EMBL/GenBank/DDBJ whole genome shotgun (WGS) entry which is preliminary data.</text>
</comment>
<evidence type="ECO:0000313" key="5">
    <source>
        <dbReference type="EMBL" id="TCJ20503.1"/>
    </source>
</evidence>
<keyword evidence="1 5" id="KW-0489">Methyltransferase</keyword>
<reference evidence="5 6" key="1">
    <citation type="submission" date="2019-03" db="EMBL/GenBank/DDBJ databases">
        <title>Whole genome sequence of a novel Rubrobacter taiwanensis strain, isolated from Yellowstone National Park.</title>
        <authorList>
            <person name="Freed S."/>
            <person name="Ramaley R.F."/>
            <person name="Kyndt J.A."/>
        </authorList>
    </citation>
    <scope>NUCLEOTIDE SEQUENCE [LARGE SCALE GENOMIC DNA]</scope>
    <source>
        <strain evidence="5 6">Yellowstone</strain>
    </source>
</reference>
<evidence type="ECO:0000256" key="2">
    <source>
        <dbReference type="ARBA" id="ARBA00022679"/>
    </source>
</evidence>
<dbReference type="Proteomes" id="UP000295244">
    <property type="component" value="Unassembled WGS sequence"/>
</dbReference>